<reference evidence="2" key="1">
    <citation type="submission" date="2011-08" db="EMBL/GenBank/DDBJ databases">
        <authorList>
            <person name="Rombauts S."/>
        </authorList>
    </citation>
    <scope>NUCLEOTIDE SEQUENCE</scope>
    <source>
        <strain evidence="2">London</strain>
    </source>
</reference>
<evidence type="ECO:0000313" key="2">
    <source>
        <dbReference type="Proteomes" id="UP000015104"/>
    </source>
</evidence>
<dbReference type="EnsemblMetazoa" id="tetur30g01900.1">
    <property type="protein sequence ID" value="tetur30g01900.1"/>
    <property type="gene ID" value="tetur30g01900"/>
</dbReference>
<dbReference type="AlphaFoldDB" id="T1L0T8"/>
<protein>
    <submittedName>
        <fullName evidence="1">Uncharacterized protein</fullName>
    </submittedName>
</protein>
<dbReference type="EMBL" id="CAEY01000869">
    <property type="status" value="NOT_ANNOTATED_CDS"/>
    <property type="molecule type" value="Genomic_DNA"/>
</dbReference>
<proteinExistence type="predicted"/>
<name>T1L0T8_TETUR</name>
<accession>T1L0T8</accession>
<reference evidence="1" key="2">
    <citation type="submission" date="2015-06" db="UniProtKB">
        <authorList>
            <consortium name="EnsemblMetazoa"/>
        </authorList>
    </citation>
    <scope>IDENTIFICATION</scope>
</reference>
<dbReference type="Proteomes" id="UP000015104">
    <property type="component" value="Unassembled WGS sequence"/>
</dbReference>
<organism evidence="1 2">
    <name type="scientific">Tetranychus urticae</name>
    <name type="common">Two-spotted spider mite</name>
    <dbReference type="NCBI Taxonomy" id="32264"/>
    <lineage>
        <taxon>Eukaryota</taxon>
        <taxon>Metazoa</taxon>
        <taxon>Ecdysozoa</taxon>
        <taxon>Arthropoda</taxon>
        <taxon>Chelicerata</taxon>
        <taxon>Arachnida</taxon>
        <taxon>Acari</taxon>
        <taxon>Acariformes</taxon>
        <taxon>Trombidiformes</taxon>
        <taxon>Prostigmata</taxon>
        <taxon>Eleutherengona</taxon>
        <taxon>Raphignathae</taxon>
        <taxon>Tetranychoidea</taxon>
        <taxon>Tetranychidae</taxon>
        <taxon>Tetranychus</taxon>
    </lineage>
</organism>
<keyword evidence="2" id="KW-1185">Reference proteome</keyword>
<dbReference type="HOGENOM" id="CLU_1680191_0_0_1"/>
<sequence length="157" mass="18140">MDRPNMYELCFQRYLITLIGYEGFQDANKFYNLMELYLQGLPSSRSAPFKEAKLLRPIADQYSAPLDVSFLHSTIHKNTETISKIKNGLEDLSKLDVFGLPEISNLSDEQLPALEKANYFDFNKTETVKYLFEKFILQNEMYPIEFGSYGVVKVAKP</sequence>
<evidence type="ECO:0000313" key="1">
    <source>
        <dbReference type="EnsemblMetazoa" id="tetur30g01900.1"/>
    </source>
</evidence>